<dbReference type="InterPro" id="IPR005358">
    <property type="entry name" value="Puta_zinc/iron-chelating_dom"/>
</dbReference>
<dbReference type="EMBL" id="CABPSB010000012">
    <property type="protein sequence ID" value="VVE26002.1"/>
    <property type="molecule type" value="Genomic_DNA"/>
</dbReference>
<proteinExistence type="predicted"/>
<evidence type="ECO:0008006" key="3">
    <source>
        <dbReference type="Google" id="ProtNLM"/>
    </source>
</evidence>
<evidence type="ECO:0000313" key="2">
    <source>
        <dbReference type="Proteomes" id="UP000406256"/>
    </source>
</evidence>
<gene>
    <name evidence="1" type="ORF">PAN31108_03380</name>
</gene>
<dbReference type="Proteomes" id="UP000406256">
    <property type="component" value="Unassembled WGS sequence"/>
</dbReference>
<evidence type="ECO:0000313" key="1">
    <source>
        <dbReference type="EMBL" id="VVE26002.1"/>
    </source>
</evidence>
<accession>A0A5E4WMD3</accession>
<name>A0A5E4WMD3_9BURK</name>
<protein>
    <recommendedName>
        <fullName evidence="3">Fe-S oxidoreductase</fullName>
    </recommendedName>
</protein>
<dbReference type="Pfam" id="PF03692">
    <property type="entry name" value="CxxCxxCC"/>
    <property type="match status" value="1"/>
</dbReference>
<keyword evidence="2" id="KW-1185">Reference proteome</keyword>
<dbReference type="AlphaFoldDB" id="A0A5E4WMD3"/>
<reference evidence="1 2" key="1">
    <citation type="submission" date="2019-08" db="EMBL/GenBank/DDBJ databases">
        <authorList>
            <person name="Peeters C."/>
        </authorList>
    </citation>
    <scope>NUCLEOTIDE SEQUENCE [LARGE SCALE GENOMIC DNA]</scope>
    <source>
        <strain evidence="1 2">LMG 31108</strain>
    </source>
</reference>
<organism evidence="1 2">
    <name type="scientific">Pandoraea anhela</name>
    <dbReference type="NCBI Taxonomy" id="2508295"/>
    <lineage>
        <taxon>Bacteria</taxon>
        <taxon>Pseudomonadati</taxon>
        <taxon>Pseudomonadota</taxon>
        <taxon>Betaproteobacteria</taxon>
        <taxon>Burkholderiales</taxon>
        <taxon>Burkholderiaceae</taxon>
        <taxon>Pandoraea</taxon>
    </lineage>
</organism>
<sequence length="249" mass="26829">MCGKCCHDLRLPIDTGEALQWMRNGGQVQVLCEAIPWPTDPEDPSGLAAYKRERSVAAVSGELPVRVVITLVAAFEGACPHLRSDMKCGAYEVRPRVCRIYPAEVNPFVPFMPAQKACPPEAWATSMPPMMIDGALVDAQTVTLVARSRRAGVEDMGRKALVCHRVGVFVGALANEGFAVHTPSPAALEAALVEVQGIDVDPDEIHQEWIFLTNRSPTRDVLQAAGALAVLPDDGLPDTIGYLPFHPVA</sequence>